<dbReference type="SUPFAM" id="SSF53098">
    <property type="entry name" value="Ribonuclease H-like"/>
    <property type="match status" value="1"/>
</dbReference>
<dbReference type="InterPro" id="IPR044730">
    <property type="entry name" value="RNase_H-like_dom_plant"/>
</dbReference>
<name>A0A7J9A2U6_9ROSI</name>
<dbReference type="InterPro" id="IPR012337">
    <property type="entry name" value="RNaseH-like_sf"/>
</dbReference>
<comment type="caution">
    <text evidence="2">The sequence shown here is derived from an EMBL/GenBank/DDBJ whole genome shotgun (WGS) entry which is preliminary data.</text>
</comment>
<dbReference type="EMBL" id="JABEZV010000008">
    <property type="protein sequence ID" value="MBA0718315.1"/>
    <property type="molecule type" value="Genomic_DNA"/>
</dbReference>
<dbReference type="InterPro" id="IPR036397">
    <property type="entry name" value="RNaseH_sf"/>
</dbReference>
<reference evidence="2 3" key="1">
    <citation type="journal article" date="2019" name="Genome Biol. Evol.">
        <title>Insights into the evolution of the New World diploid cottons (Gossypium, subgenus Houzingenia) based on genome sequencing.</title>
        <authorList>
            <person name="Grover C.E."/>
            <person name="Arick M.A. 2nd"/>
            <person name="Thrash A."/>
            <person name="Conover J.L."/>
            <person name="Sanders W.S."/>
            <person name="Peterson D.G."/>
            <person name="Frelichowski J.E."/>
            <person name="Scheffler J.A."/>
            <person name="Scheffler B.E."/>
            <person name="Wendel J.F."/>
        </authorList>
    </citation>
    <scope>NUCLEOTIDE SEQUENCE [LARGE SCALE GENOMIC DNA]</scope>
    <source>
        <strain evidence="2">4</strain>
        <tissue evidence="2">Leaf</tissue>
    </source>
</reference>
<dbReference type="GO" id="GO:0004523">
    <property type="term" value="F:RNA-DNA hybrid ribonuclease activity"/>
    <property type="evidence" value="ECO:0007669"/>
    <property type="project" value="InterPro"/>
</dbReference>
<dbReference type="AlphaFoldDB" id="A0A7J9A2U6"/>
<dbReference type="InterPro" id="IPR053151">
    <property type="entry name" value="RNase_H-like"/>
</dbReference>
<gene>
    <name evidence="2" type="ORF">Golax_006070</name>
</gene>
<proteinExistence type="predicted"/>
<feature type="non-terminal residue" evidence="2">
    <location>
        <position position="1"/>
    </location>
</feature>
<keyword evidence="3" id="KW-1185">Reference proteome</keyword>
<dbReference type="InterPro" id="IPR002156">
    <property type="entry name" value="RNaseH_domain"/>
</dbReference>
<dbReference type="Pfam" id="PF13456">
    <property type="entry name" value="RVT_3"/>
    <property type="match status" value="1"/>
</dbReference>
<dbReference type="PANTHER" id="PTHR47723:SF19">
    <property type="entry name" value="POLYNUCLEOTIDYL TRANSFERASE, RIBONUCLEASE H-LIKE SUPERFAMILY PROTEIN"/>
    <property type="match status" value="1"/>
</dbReference>
<protein>
    <recommendedName>
        <fullName evidence="1">RNase H type-1 domain-containing protein</fullName>
    </recommendedName>
</protein>
<dbReference type="Gene3D" id="3.30.420.10">
    <property type="entry name" value="Ribonuclease H-like superfamily/Ribonuclease H"/>
    <property type="match status" value="1"/>
</dbReference>
<dbReference type="GO" id="GO:0003676">
    <property type="term" value="F:nucleic acid binding"/>
    <property type="evidence" value="ECO:0007669"/>
    <property type="project" value="InterPro"/>
</dbReference>
<dbReference type="PANTHER" id="PTHR47723">
    <property type="entry name" value="OS05G0353850 PROTEIN"/>
    <property type="match status" value="1"/>
</dbReference>
<evidence type="ECO:0000259" key="1">
    <source>
        <dbReference type="Pfam" id="PF13456"/>
    </source>
</evidence>
<accession>A0A7J9A2U6</accession>
<evidence type="ECO:0000313" key="2">
    <source>
        <dbReference type="EMBL" id="MBA0718315.1"/>
    </source>
</evidence>
<evidence type="ECO:0000313" key="3">
    <source>
        <dbReference type="Proteomes" id="UP000593574"/>
    </source>
</evidence>
<organism evidence="2 3">
    <name type="scientific">Gossypium laxum</name>
    <dbReference type="NCBI Taxonomy" id="34288"/>
    <lineage>
        <taxon>Eukaryota</taxon>
        <taxon>Viridiplantae</taxon>
        <taxon>Streptophyta</taxon>
        <taxon>Embryophyta</taxon>
        <taxon>Tracheophyta</taxon>
        <taxon>Spermatophyta</taxon>
        <taxon>Magnoliopsida</taxon>
        <taxon>eudicotyledons</taxon>
        <taxon>Gunneridae</taxon>
        <taxon>Pentapetalae</taxon>
        <taxon>rosids</taxon>
        <taxon>malvids</taxon>
        <taxon>Malvales</taxon>
        <taxon>Malvaceae</taxon>
        <taxon>Malvoideae</taxon>
        <taxon>Gossypium</taxon>
    </lineage>
</organism>
<dbReference type="Proteomes" id="UP000593574">
    <property type="component" value="Unassembled WGS sequence"/>
</dbReference>
<dbReference type="CDD" id="cd06222">
    <property type="entry name" value="RNase_H_like"/>
    <property type="match status" value="1"/>
</dbReference>
<feature type="domain" description="RNase H type-1" evidence="1">
    <location>
        <begin position="7"/>
        <end position="111"/>
    </location>
</feature>
<sequence>ENGFVATGGVLWDRSEGWILGYNRHLRFCFVTEAELWGIKDGLELLPERNYDSVLIQTDSIEAINAIQGQAPNSSDLILIRRIYQLLSRIEHWIIRHIPREDNKEADGIAKLVQEKREGLQVFESSPLGN</sequence>